<reference evidence="1" key="2">
    <citation type="journal article" date="2015" name="Data Brief">
        <title>Shoot transcriptome of the giant reed, Arundo donax.</title>
        <authorList>
            <person name="Barrero R.A."/>
            <person name="Guerrero F.D."/>
            <person name="Moolhuijzen P."/>
            <person name="Goolsby J.A."/>
            <person name="Tidwell J."/>
            <person name="Bellgard S.E."/>
            <person name="Bellgard M.I."/>
        </authorList>
    </citation>
    <scope>NUCLEOTIDE SEQUENCE</scope>
    <source>
        <tissue evidence="1">Shoot tissue taken approximately 20 cm above the soil surface</tissue>
    </source>
</reference>
<organism evidence="1">
    <name type="scientific">Arundo donax</name>
    <name type="common">Giant reed</name>
    <name type="synonym">Donax arundinaceus</name>
    <dbReference type="NCBI Taxonomy" id="35708"/>
    <lineage>
        <taxon>Eukaryota</taxon>
        <taxon>Viridiplantae</taxon>
        <taxon>Streptophyta</taxon>
        <taxon>Embryophyta</taxon>
        <taxon>Tracheophyta</taxon>
        <taxon>Spermatophyta</taxon>
        <taxon>Magnoliopsida</taxon>
        <taxon>Liliopsida</taxon>
        <taxon>Poales</taxon>
        <taxon>Poaceae</taxon>
        <taxon>PACMAD clade</taxon>
        <taxon>Arundinoideae</taxon>
        <taxon>Arundineae</taxon>
        <taxon>Arundo</taxon>
    </lineage>
</organism>
<name>A0A0A9DRL2_ARUDO</name>
<accession>A0A0A9DRL2</accession>
<protein>
    <submittedName>
        <fullName evidence="1">Uncharacterized protein</fullName>
    </submittedName>
</protein>
<dbReference type="AlphaFoldDB" id="A0A0A9DRL2"/>
<reference evidence="1" key="1">
    <citation type="submission" date="2014-09" db="EMBL/GenBank/DDBJ databases">
        <authorList>
            <person name="Magalhaes I.L.F."/>
            <person name="Oliveira U."/>
            <person name="Santos F.R."/>
            <person name="Vidigal T.H.D.A."/>
            <person name="Brescovit A.D."/>
            <person name="Santos A.J."/>
        </authorList>
    </citation>
    <scope>NUCLEOTIDE SEQUENCE</scope>
    <source>
        <tissue evidence="1">Shoot tissue taken approximately 20 cm above the soil surface</tissue>
    </source>
</reference>
<sequence>MTKKISTGINYRGLPTNKRRIIWSQILTLRELQIPVLIGKVQHWCVDHRTDMCYSFFGKNYTSTLPFALIKLDSRWVTFNVSFHLVTDEHPYLILSLRLEY</sequence>
<dbReference type="EMBL" id="GBRH01211488">
    <property type="protein sequence ID" value="JAD86407.1"/>
    <property type="molecule type" value="Transcribed_RNA"/>
</dbReference>
<evidence type="ECO:0000313" key="1">
    <source>
        <dbReference type="EMBL" id="JAD86407.1"/>
    </source>
</evidence>
<proteinExistence type="predicted"/>